<evidence type="ECO:0000313" key="4">
    <source>
        <dbReference type="Proteomes" id="UP000279446"/>
    </source>
</evidence>
<dbReference type="InterPro" id="IPR045679">
    <property type="entry name" value="DUF6199"/>
</dbReference>
<keyword evidence="1" id="KW-1133">Transmembrane helix</keyword>
<dbReference type="RefSeq" id="WP_127190660.1">
    <property type="nucleotide sequence ID" value="NZ_RZNY01000002.1"/>
</dbReference>
<proteinExistence type="predicted"/>
<dbReference type="AlphaFoldDB" id="A0A433YEE0"/>
<dbReference type="EMBL" id="RZNY01000002">
    <property type="protein sequence ID" value="RUT48239.1"/>
    <property type="molecule type" value="Genomic_DNA"/>
</dbReference>
<accession>A0A433YEE0</accession>
<organism evidence="3 4">
    <name type="scientific">Paenibacillus anaericanus</name>
    <dbReference type="NCBI Taxonomy" id="170367"/>
    <lineage>
        <taxon>Bacteria</taxon>
        <taxon>Bacillati</taxon>
        <taxon>Bacillota</taxon>
        <taxon>Bacilli</taxon>
        <taxon>Bacillales</taxon>
        <taxon>Paenibacillaceae</taxon>
        <taxon>Paenibacillus</taxon>
    </lineage>
</organism>
<feature type="transmembrane region" description="Helical" evidence="1">
    <location>
        <begin position="113"/>
        <end position="132"/>
    </location>
</feature>
<reference evidence="3 4" key="1">
    <citation type="submission" date="2018-12" db="EMBL/GenBank/DDBJ databases">
        <authorList>
            <person name="Sun L."/>
            <person name="Chen Z."/>
        </authorList>
    </citation>
    <scope>NUCLEOTIDE SEQUENCE [LARGE SCALE GENOMIC DNA]</scope>
    <source>
        <strain evidence="3 4">DSM 15890</strain>
    </source>
</reference>
<dbReference type="OrthoDB" id="2575528at2"/>
<comment type="caution">
    <text evidence="3">The sequence shown here is derived from an EMBL/GenBank/DDBJ whole genome shotgun (WGS) entry which is preliminary data.</text>
</comment>
<feature type="transmembrane region" description="Helical" evidence="1">
    <location>
        <begin position="157"/>
        <end position="178"/>
    </location>
</feature>
<keyword evidence="1" id="KW-0472">Membrane</keyword>
<protein>
    <recommendedName>
        <fullName evidence="2">DUF6199 domain-containing protein</fullName>
    </recommendedName>
</protein>
<gene>
    <name evidence="3" type="ORF">EJP82_03665</name>
</gene>
<keyword evidence="4" id="KW-1185">Reference proteome</keyword>
<sequence>MVKYHARSDAPSVEVSINDQNRKVSINNEEYSILNYKSVAGNTFEVSYPSGHTYEVVDQSGFFMAYDEKKEYVPEISLYVNGERILQEGDEEYYPSELVVAAYPEYHTKQGSLPFFILSFFLLIYGWCGFRYEKFQNFQFLLSLRWIWVNDAEPSDFYYFMCKVGGVLVMIGSVVLAIKSLFM</sequence>
<evidence type="ECO:0000259" key="2">
    <source>
        <dbReference type="Pfam" id="PF19701"/>
    </source>
</evidence>
<dbReference type="Pfam" id="PF19701">
    <property type="entry name" value="DUF6199"/>
    <property type="match status" value="1"/>
</dbReference>
<evidence type="ECO:0000313" key="3">
    <source>
        <dbReference type="EMBL" id="RUT48239.1"/>
    </source>
</evidence>
<evidence type="ECO:0000256" key="1">
    <source>
        <dbReference type="SAM" id="Phobius"/>
    </source>
</evidence>
<keyword evidence="1" id="KW-0812">Transmembrane</keyword>
<name>A0A433YEE0_9BACL</name>
<feature type="domain" description="DUF6199" evidence="2">
    <location>
        <begin position="119"/>
        <end position="178"/>
    </location>
</feature>
<dbReference type="Proteomes" id="UP000279446">
    <property type="component" value="Unassembled WGS sequence"/>
</dbReference>